<evidence type="ECO:0000313" key="8">
    <source>
        <dbReference type="Proteomes" id="UP001596395"/>
    </source>
</evidence>
<reference evidence="7 8" key="1">
    <citation type="journal article" date="2019" name="Int. J. Syst. Evol. Microbiol.">
        <title>The Global Catalogue of Microorganisms (GCM) 10K type strain sequencing project: providing services to taxonomists for standard genome sequencing and annotation.</title>
        <authorList>
            <consortium name="The Broad Institute Genomics Platform"/>
            <consortium name="The Broad Institute Genome Sequencing Center for Infectious Disease"/>
            <person name="Wu L."/>
            <person name="Ma J."/>
        </authorList>
    </citation>
    <scope>NUCLEOTIDE SEQUENCE [LARGE SCALE GENOMIC DNA]</scope>
    <source>
        <strain evidence="7 8">GX26</strain>
    </source>
</reference>
<keyword evidence="8" id="KW-1185">Reference proteome</keyword>
<dbReference type="PANTHER" id="PTHR42884">
    <property type="entry name" value="PROPROTEIN CONVERTASE SUBTILISIN/KEXIN-RELATED"/>
    <property type="match status" value="1"/>
</dbReference>
<dbReference type="Proteomes" id="UP001596395">
    <property type="component" value="Unassembled WGS sequence"/>
</dbReference>
<evidence type="ECO:0000259" key="6">
    <source>
        <dbReference type="Pfam" id="PF00082"/>
    </source>
</evidence>
<dbReference type="RefSeq" id="WP_336351443.1">
    <property type="nucleotide sequence ID" value="NZ_JAZAQL010000003.1"/>
</dbReference>
<dbReference type="InterPro" id="IPR036852">
    <property type="entry name" value="Peptidase_S8/S53_dom_sf"/>
</dbReference>
<dbReference type="Pfam" id="PF00082">
    <property type="entry name" value="Peptidase_S8"/>
    <property type="match status" value="1"/>
</dbReference>
<evidence type="ECO:0000256" key="4">
    <source>
        <dbReference type="PROSITE-ProRule" id="PRU01240"/>
    </source>
</evidence>
<comment type="caution">
    <text evidence="4">Lacks conserved residue(s) required for the propagation of feature annotation.</text>
</comment>
<evidence type="ECO:0000313" key="7">
    <source>
        <dbReference type="EMBL" id="MFC6954495.1"/>
    </source>
</evidence>
<feature type="domain" description="Peptidase S8/S53" evidence="6">
    <location>
        <begin position="286"/>
        <end position="406"/>
    </location>
</feature>
<dbReference type="PANTHER" id="PTHR42884:SF14">
    <property type="entry name" value="NEUROENDOCRINE CONVERTASE 1"/>
    <property type="match status" value="1"/>
</dbReference>
<evidence type="ECO:0000256" key="2">
    <source>
        <dbReference type="ARBA" id="ARBA00022801"/>
    </source>
</evidence>
<dbReference type="Gene3D" id="3.40.50.200">
    <property type="entry name" value="Peptidase S8/S53 domain"/>
    <property type="match status" value="2"/>
</dbReference>
<dbReference type="SUPFAM" id="SSF52743">
    <property type="entry name" value="Subtilisin-like"/>
    <property type="match status" value="1"/>
</dbReference>
<comment type="caution">
    <text evidence="7">The sequence shown here is derived from an EMBL/GenBank/DDBJ whole genome shotgun (WGS) entry which is preliminary data.</text>
</comment>
<dbReference type="GO" id="GO:0008236">
    <property type="term" value="F:serine-type peptidase activity"/>
    <property type="evidence" value="ECO:0007669"/>
    <property type="project" value="UniProtKB-KW"/>
</dbReference>
<sequence length="481" mass="48758">MSSVSARTVLVVSVVVLALVASLVAVALPGGEQAAAEPATNQPDEDVVAVHADGVTGDGVDVAVLDPTGFDTDAAAYADAVVAARAFGSGTTVGPNAGDVHGTRSARQVAAVAPNASLYLAGFDGESGYGRAMAWAVRRDVDVVVVPAAFHGKPGTGESVVENVTSRAVARGVVVVAAAGNTARGTYRATYDRVRNGALVVEDGVRNYLRGEDRVVRAWLSWTNAGPSESYALELYRVTETGPRLVARSVPYDADGEPNARLNVRVEPGTHFLVVRGPDRPTGTTVRVTSATNALQHATVRGSLVAPATADGVLAVGAWNPVQGRLAAYSSSGPTLAGRPGVDVVADARADDGFRGSSVAAARAGGVAALVRAVRPNATPAAVESSLEGTARDVGVEGVDARTGGGLLRPERAVAAALADARNATAESGTTSPALRSRADRGPDAHGRSSSKSTDPAALPVLANALVLFAYAGARTTQARL</sequence>
<proteinExistence type="inferred from homology"/>
<keyword evidence="3" id="KW-0720">Serine protease</keyword>
<name>A0ABD5VGK3_9EURY</name>
<comment type="similarity">
    <text evidence="4">Belongs to the peptidase S8 family.</text>
</comment>
<dbReference type="AlphaFoldDB" id="A0ABD5VGK3"/>
<dbReference type="GO" id="GO:0006508">
    <property type="term" value="P:proteolysis"/>
    <property type="evidence" value="ECO:0007669"/>
    <property type="project" value="UniProtKB-KW"/>
</dbReference>
<accession>A0ABD5VGK3</accession>
<feature type="region of interest" description="Disordered" evidence="5">
    <location>
        <begin position="420"/>
        <end position="456"/>
    </location>
</feature>
<evidence type="ECO:0000256" key="3">
    <source>
        <dbReference type="ARBA" id="ARBA00022825"/>
    </source>
</evidence>
<evidence type="ECO:0000256" key="5">
    <source>
        <dbReference type="SAM" id="MobiDB-lite"/>
    </source>
</evidence>
<dbReference type="EMBL" id="JBHSXN010000003">
    <property type="protein sequence ID" value="MFC6954495.1"/>
    <property type="molecule type" value="Genomic_DNA"/>
</dbReference>
<protein>
    <submittedName>
        <fullName evidence="7">S8 family serine peptidase</fullName>
    </submittedName>
</protein>
<evidence type="ECO:0000256" key="1">
    <source>
        <dbReference type="ARBA" id="ARBA00022670"/>
    </source>
</evidence>
<dbReference type="PROSITE" id="PS51892">
    <property type="entry name" value="SUBTILASE"/>
    <property type="match status" value="1"/>
</dbReference>
<keyword evidence="1" id="KW-0645">Protease</keyword>
<feature type="compositionally biased region" description="Basic and acidic residues" evidence="5">
    <location>
        <begin position="437"/>
        <end position="447"/>
    </location>
</feature>
<organism evidence="7 8">
    <name type="scientific">Halorubellus litoreus</name>
    <dbReference type="NCBI Taxonomy" id="755308"/>
    <lineage>
        <taxon>Archaea</taxon>
        <taxon>Methanobacteriati</taxon>
        <taxon>Methanobacteriota</taxon>
        <taxon>Stenosarchaea group</taxon>
        <taxon>Halobacteria</taxon>
        <taxon>Halobacteriales</taxon>
        <taxon>Halorubellaceae</taxon>
        <taxon>Halorubellus</taxon>
    </lineage>
</organism>
<dbReference type="InterPro" id="IPR000209">
    <property type="entry name" value="Peptidase_S8/S53_dom"/>
</dbReference>
<gene>
    <name evidence="7" type="ORF">ACFQGB_16645</name>
</gene>
<keyword evidence="2" id="KW-0378">Hydrolase</keyword>